<evidence type="ECO:0000256" key="7">
    <source>
        <dbReference type="SAM" id="MobiDB-lite"/>
    </source>
</evidence>
<dbReference type="Pfam" id="PF08246">
    <property type="entry name" value="Inhibitor_I29"/>
    <property type="match status" value="1"/>
</dbReference>
<keyword evidence="6" id="KW-1015">Disulfide bond</keyword>
<evidence type="ECO:0008006" key="13">
    <source>
        <dbReference type="Google" id="ProtNLM"/>
    </source>
</evidence>
<gene>
    <name evidence="11" type="ORF">LSINAPIS_LOCUS12042</name>
</gene>
<evidence type="ECO:0000256" key="5">
    <source>
        <dbReference type="ARBA" id="ARBA00023145"/>
    </source>
</evidence>
<dbReference type="SMART" id="SM00848">
    <property type="entry name" value="Inhibitor_I29"/>
    <property type="match status" value="1"/>
</dbReference>
<organism evidence="11 12">
    <name type="scientific">Leptidea sinapis</name>
    <dbReference type="NCBI Taxonomy" id="189913"/>
    <lineage>
        <taxon>Eukaryota</taxon>
        <taxon>Metazoa</taxon>
        <taxon>Ecdysozoa</taxon>
        <taxon>Arthropoda</taxon>
        <taxon>Hexapoda</taxon>
        <taxon>Insecta</taxon>
        <taxon>Pterygota</taxon>
        <taxon>Neoptera</taxon>
        <taxon>Endopterygota</taxon>
        <taxon>Lepidoptera</taxon>
        <taxon>Glossata</taxon>
        <taxon>Ditrysia</taxon>
        <taxon>Papilionoidea</taxon>
        <taxon>Pieridae</taxon>
        <taxon>Dismorphiinae</taxon>
        <taxon>Leptidea</taxon>
    </lineage>
</organism>
<keyword evidence="8" id="KW-0472">Membrane</keyword>
<feature type="compositionally biased region" description="Basic and acidic residues" evidence="7">
    <location>
        <begin position="105"/>
        <end position="129"/>
    </location>
</feature>
<evidence type="ECO:0000313" key="11">
    <source>
        <dbReference type="EMBL" id="VVD01681.1"/>
    </source>
</evidence>
<evidence type="ECO:0000259" key="9">
    <source>
        <dbReference type="SMART" id="SM00645"/>
    </source>
</evidence>
<dbReference type="GO" id="GO:0008234">
    <property type="term" value="F:cysteine-type peptidase activity"/>
    <property type="evidence" value="ECO:0007669"/>
    <property type="project" value="UniProtKB-KW"/>
</dbReference>
<keyword evidence="12" id="KW-1185">Reference proteome</keyword>
<keyword evidence="5" id="KW-0865">Zymogen</keyword>
<dbReference type="InterPro" id="IPR013201">
    <property type="entry name" value="Prot_inhib_I29"/>
</dbReference>
<dbReference type="Proteomes" id="UP000324832">
    <property type="component" value="Unassembled WGS sequence"/>
</dbReference>
<proteinExistence type="inferred from homology"/>
<dbReference type="PANTHER" id="PTHR12411">
    <property type="entry name" value="CYSTEINE PROTEASE FAMILY C1-RELATED"/>
    <property type="match status" value="1"/>
</dbReference>
<feature type="domain" description="Cathepsin propeptide inhibitor" evidence="10">
    <location>
        <begin position="38"/>
        <end position="100"/>
    </location>
</feature>
<dbReference type="CDD" id="cd02248">
    <property type="entry name" value="Peptidase_C1A"/>
    <property type="match status" value="1"/>
</dbReference>
<keyword evidence="4" id="KW-0788">Thiol protease</keyword>
<evidence type="ECO:0000256" key="2">
    <source>
        <dbReference type="ARBA" id="ARBA00022670"/>
    </source>
</evidence>
<dbReference type="GO" id="GO:0006508">
    <property type="term" value="P:proteolysis"/>
    <property type="evidence" value="ECO:0007669"/>
    <property type="project" value="UniProtKB-KW"/>
</dbReference>
<evidence type="ECO:0000256" key="3">
    <source>
        <dbReference type="ARBA" id="ARBA00022801"/>
    </source>
</evidence>
<protein>
    <recommendedName>
        <fullName evidence="13">Cathepsin propeptide inhibitor domain-containing protein</fullName>
    </recommendedName>
</protein>
<keyword evidence="8" id="KW-1133">Transmembrane helix</keyword>
<keyword evidence="8" id="KW-0812">Transmembrane</keyword>
<evidence type="ECO:0000256" key="1">
    <source>
        <dbReference type="ARBA" id="ARBA00008455"/>
    </source>
</evidence>
<dbReference type="Gene3D" id="3.90.70.10">
    <property type="entry name" value="Cysteine proteinases"/>
    <property type="match status" value="1"/>
</dbReference>
<dbReference type="SUPFAM" id="SSF54001">
    <property type="entry name" value="Cysteine proteinases"/>
    <property type="match status" value="1"/>
</dbReference>
<reference evidence="11 12" key="1">
    <citation type="submission" date="2017-07" db="EMBL/GenBank/DDBJ databases">
        <authorList>
            <person name="Talla V."/>
            <person name="Backstrom N."/>
        </authorList>
    </citation>
    <scope>NUCLEOTIDE SEQUENCE [LARGE SCALE GENOMIC DNA]</scope>
</reference>
<keyword evidence="2" id="KW-0645">Protease</keyword>
<dbReference type="EMBL" id="FZQP02005521">
    <property type="protein sequence ID" value="VVD01681.1"/>
    <property type="molecule type" value="Genomic_DNA"/>
</dbReference>
<evidence type="ECO:0000256" key="4">
    <source>
        <dbReference type="ARBA" id="ARBA00022807"/>
    </source>
</evidence>
<accession>A0A5E4QVE4</accession>
<dbReference type="PROSITE" id="PS00139">
    <property type="entry name" value="THIOL_PROTEASE_CYS"/>
    <property type="match status" value="1"/>
</dbReference>
<dbReference type="InterPro" id="IPR000169">
    <property type="entry name" value="Pept_cys_AS"/>
</dbReference>
<evidence type="ECO:0000313" key="12">
    <source>
        <dbReference type="Proteomes" id="UP000324832"/>
    </source>
</evidence>
<name>A0A5E4QVE4_9NEOP</name>
<dbReference type="SMART" id="SM00645">
    <property type="entry name" value="Pept_C1"/>
    <property type="match status" value="1"/>
</dbReference>
<dbReference type="InterPro" id="IPR000668">
    <property type="entry name" value="Peptidase_C1A_C"/>
</dbReference>
<dbReference type="InterPro" id="IPR039417">
    <property type="entry name" value="Peptidase_C1A_papain-like"/>
</dbReference>
<keyword evidence="3" id="KW-0378">Hydrolase</keyword>
<dbReference type="AlphaFoldDB" id="A0A5E4QVE4"/>
<evidence type="ECO:0000256" key="8">
    <source>
        <dbReference type="SAM" id="Phobius"/>
    </source>
</evidence>
<evidence type="ECO:0000259" key="10">
    <source>
        <dbReference type="SMART" id="SM00848"/>
    </source>
</evidence>
<evidence type="ECO:0000256" key="6">
    <source>
        <dbReference type="ARBA" id="ARBA00023157"/>
    </source>
</evidence>
<feature type="domain" description="Peptidase C1A papain C-terminal" evidence="9">
    <location>
        <begin position="144"/>
        <end position="271"/>
    </location>
</feature>
<dbReference type="InterPro" id="IPR013128">
    <property type="entry name" value="Peptidase_C1A"/>
</dbReference>
<feature type="transmembrane region" description="Helical" evidence="8">
    <location>
        <begin position="6"/>
        <end position="25"/>
    </location>
</feature>
<feature type="region of interest" description="Disordered" evidence="7">
    <location>
        <begin position="105"/>
        <end position="130"/>
    </location>
</feature>
<sequence>MTKWWNWILGIAIVCLMLLVIPLTYTGSKSKEELRPLFDEYVEKFNKSYKNNDTEYEMRFEHFVASVREIDALNAASRGPEECRAKYGLTHISDLSKEEFAEIHLSDEQPHRRRHENTEHHRSSEDDGPHNNIYIIIRRKRATMPLKVDWREKGLVGPVKDQGLCGACWAFSTIGAMETMAGIKSGTLKSLSVQEVIDCAGLGNVGCSGGDICLLLDWLLMTNTAVQTESEYPLKLANGFGRSRGEDSGNYSDTRTRGRCCQRAHVAELSRRHHPVPLQRCTN</sequence>
<dbReference type="Pfam" id="PF00112">
    <property type="entry name" value="Peptidase_C1"/>
    <property type="match status" value="1"/>
</dbReference>
<comment type="similarity">
    <text evidence="1">Belongs to the peptidase C1 family.</text>
</comment>
<dbReference type="InterPro" id="IPR038765">
    <property type="entry name" value="Papain-like_cys_pep_sf"/>
</dbReference>